<dbReference type="GeneID" id="25742279"/>
<name>A0A0D2MCK1_9CHLO</name>
<dbReference type="SUPFAM" id="SSF51338">
    <property type="entry name" value="Composite domain of metallo-dependent hydrolases"/>
    <property type="match status" value="1"/>
</dbReference>
<dbReference type="InterPro" id="IPR013108">
    <property type="entry name" value="Amidohydro_3"/>
</dbReference>
<proteinExistence type="predicted"/>
<sequence length="117" mass="12297">MGGLARLIASGGTVVNHDGTSKADVLIHGQTIKAVGPDLEAPKNAKVIDATGQLVMPGGIDPHTHLDMPFMGQVTCDDFFTGHAAALAGGTTMHIDFALPIDHDLKKGYEAWQARPR</sequence>
<dbReference type="RefSeq" id="XP_013897576.1">
    <property type="nucleotide sequence ID" value="XM_014042122.1"/>
</dbReference>
<evidence type="ECO:0000313" key="3">
    <source>
        <dbReference type="Proteomes" id="UP000054498"/>
    </source>
</evidence>
<dbReference type="GO" id="GO:0006208">
    <property type="term" value="P:pyrimidine nucleobase catabolic process"/>
    <property type="evidence" value="ECO:0007669"/>
    <property type="project" value="TreeGrafter"/>
</dbReference>
<feature type="domain" description="Amidohydrolase 3" evidence="1">
    <location>
        <begin position="46"/>
        <end position="69"/>
    </location>
</feature>
<dbReference type="KEGG" id="mng:MNEG_9404"/>
<dbReference type="Gene3D" id="2.30.40.10">
    <property type="entry name" value="Urease, subunit C, domain 1"/>
    <property type="match status" value="1"/>
</dbReference>
<evidence type="ECO:0000259" key="1">
    <source>
        <dbReference type="Pfam" id="PF07969"/>
    </source>
</evidence>
<dbReference type="AlphaFoldDB" id="A0A0D2MCK1"/>
<dbReference type="EC" id="3.5.2.2" evidence="2"/>
<dbReference type="GO" id="GO:0005829">
    <property type="term" value="C:cytosol"/>
    <property type="evidence" value="ECO:0007669"/>
    <property type="project" value="TreeGrafter"/>
</dbReference>
<dbReference type="Proteomes" id="UP000054498">
    <property type="component" value="Unassembled WGS sequence"/>
</dbReference>
<protein>
    <submittedName>
        <fullName evidence="2">Dihydropyrimidinase</fullName>
        <ecNumber evidence="2">3.5.2.2</ecNumber>
    </submittedName>
</protein>
<gene>
    <name evidence="2" type="ORF">MNEG_9404</name>
</gene>
<dbReference type="GO" id="GO:0004157">
    <property type="term" value="F:dihydropyrimidinase activity"/>
    <property type="evidence" value="ECO:0007669"/>
    <property type="project" value="UniProtKB-EC"/>
</dbReference>
<dbReference type="InterPro" id="IPR011059">
    <property type="entry name" value="Metal-dep_hydrolase_composite"/>
</dbReference>
<dbReference type="InterPro" id="IPR050378">
    <property type="entry name" value="Metallo-dep_Hydrolases_sf"/>
</dbReference>
<reference evidence="2 3" key="1">
    <citation type="journal article" date="2013" name="BMC Genomics">
        <title>Reconstruction of the lipid metabolism for the microalga Monoraphidium neglectum from its genome sequence reveals characteristics suitable for biofuel production.</title>
        <authorList>
            <person name="Bogen C."/>
            <person name="Al-Dilaimi A."/>
            <person name="Albersmeier A."/>
            <person name="Wichmann J."/>
            <person name="Grundmann M."/>
            <person name="Rupp O."/>
            <person name="Lauersen K.J."/>
            <person name="Blifernez-Klassen O."/>
            <person name="Kalinowski J."/>
            <person name="Goesmann A."/>
            <person name="Mussgnug J.H."/>
            <person name="Kruse O."/>
        </authorList>
    </citation>
    <scope>NUCLEOTIDE SEQUENCE [LARGE SCALE GENOMIC DNA]</scope>
    <source>
        <strain evidence="2 3">SAG 48.87</strain>
    </source>
</reference>
<evidence type="ECO:0000313" key="2">
    <source>
        <dbReference type="EMBL" id="KIY98556.1"/>
    </source>
</evidence>
<dbReference type="STRING" id="145388.A0A0D2MCK1"/>
<keyword evidence="3" id="KW-1185">Reference proteome</keyword>
<accession>A0A0D2MCK1</accession>
<dbReference type="OrthoDB" id="1924787at2759"/>
<organism evidence="2 3">
    <name type="scientific">Monoraphidium neglectum</name>
    <dbReference type="NCBI Taxonomy" id="145388"/>
    <lineage>
        <taxon>Eukaryota</taxon>
        <taxon>Viridiplantae</taxon>
        <taxon>Chlorophyta</taxon>
        <taxon>core chlorophytes</taxon>
        <taxon>Chlorophyceae</taxon>
        <taxon>CS clade</taxon>
        <taxon>Sphaeropleales</taxon>
        <taxon>Selenastraceae</taxon>
        <taxon>Monoraphidium</taxon>
    </lineage>
</organism>
<dbReference type="Gene3D" id="3.20.20.140">
    <property type="entry name" value="Metal-dependent hydrolases"/>
    <property type="match status" value="1"/>
</dbReference>
<dbReference type="PANTHER" id="PTHR11647">
    <property type="entry name" value="HYDRANTOINASE/DIHYDROPYRIMIDINASE FAMILY MEMBER"/>
    <property type="match status" value="1"/>
</dbReference>
<dbReference type="PANTHER" id="PTHR11647:SF1">
    <property type="entry name" value="COLLAPSIN RESPONSE MEDIATOR PROTEIN"/>
    <property type="match status" value="1"/>
</dbReference>
<keyword evidence="2" id="KW-0378">Hydrolase</keyword>
<dbReference type="Pfam" id="PF07969">
    <property type="entry name" value="Amidohydro_3"/>
    <property type="match status" value="1"/>
</dbReference>
<dbReference type="EMBL" id="KK102142">
    <property type="protein sequence ID" value="KIY98556.1"/>
    <property type="molecule type" value="Genomic_DNA"/>
</dbReference>